<accession>A0A2X0WW02</accession>
<evidence type="ECO:0000256" key="4">
    <source>
        <dbReference type="ARBA" id="ARBA00022912"/>
    </source>
</evidence>
<dbReference type="PRINTS" id="PR00719">
    <property type="entry name" value="LMWPTPASE"/>
</dbReference>
<sequence>MINVLFICHGNICRSPMAEFLFKDLVKKEGLEKHFHIESAATSQEEIGNGVYPPVKQILSSLNIDCSEKTARQVTAQDFESYDYLIVMDENNMRNMHYLFPKGDFSKVAKLKDYCVQKGDIADPWYTGNFALTQKEITQGTRDFLDFIKYKSGRIYGITECTC</sequence>
<dbReference type="Gene3D" id="3.40.50.2300">
    <property type="match status" value="1"/>
</dbReference>
<dbReference type="InterPro" id="IPR023485">
    <property type="entry name" value="Ptyr_pPase"/>
</dbReference>
<evidence type="ECO:0000313" key="7">
    <source>
        <dbReference type="EMBL" id="SPT70672.1"/>
    </source>
</evidence>
<dbReference type="InterPro" id="IPR050438">
    <property type="entry name" value="LMW_PTPase"/>
</dbReference>
<evidence type="ECO:0000256" key="1">
    <source>
        <dbReference type="ARBA" id="ARBA00011063"/>
    </source>
</evidence>
<proteinExistence type="inferred from homology"/>
<evidence type="ECO:0000256" key="3">
    <source>
        <dbReference type="ARBA" id="ARBA00022801"/>
    </source>
</evidence>
<keyword evidence="3 7" id="KW-0378">Hydrolase</keyword>
<dbReference type="CDD" id="cd16343">
    <property type="entry name" value="LMWPTP"/>
    <property type="match status" value="1"/>
</dbReference>
<evidence type="ECO:0000256" key="2">
    <source>
        <dbReference type="ARBA" id="ARBA00013064"/>
    </source>
</evidence>
<dbReference type="PANTHER" id="PTHR11717">
    <property type="entry name" value="LOW MOLECULAR WEIGHT PROTEIN TYROSINE PHOSPHATASE"/>
    <property type="match status" value="1"/>
</dbReference>
<feature type="active site" description="Proton donor" evidence="5">
    <location>
        <position position="123"/>
    </location>
</feature>
<keyword evidence="8" id="KW-1185">Reference proteome</keyword>
<dbReference type="EMBL" id="UAPV01000001">
    <property type="protein sequence ID" value="SPT70672.1"/>
    <property type="molecule type" value="Genomic_DNA"/>
</dbReference>
<dbReference type="InterPro" id="IPR017867">
    <property type="entry name" value="Tyr_phospatase_low_mol_wt"/>
</dbReference>
<feature type="domain" description="Phosphotyrosine protein phosphatase I" evidence="6">
    <location>
        <begin position="2"/>
        <end position="147"/>
    </location>
</feature>
<feature type="active site" description="Nucleophile" evidence="5">
    <location>
        <position position="8"/>
    </location>
</feature>
<keyword evidence="4" id="KW-0904">Protein phosphatase</keyword>
<dbReference type="PANTHER" id="PTHR11717:SF7">
    <property type="entry name" value="LOW MOLECULAR WEIGHT PHOSPHOTYROSINE PROTEIN PHOSPHATASE"/>
    <property type="match status" value="1"/>
</dbReference>
<dbReference type="GO" id="GO:0004725">
    <property type="term" value="F:protein tyrosine phosphatase activity"/>
    <property type="evidence" value="ECO:0007669"/>
    <property type="project" value="UniProtKB-EC"/>
</dbReference>
<comment type="similarity">
    <text evidence="1">Belongs to the low molecular weight phosphotyrosine protein phosphatase family.</text>
</comment>
<name>A0A2X0WW02_9GAMM</name>
<protein>
    <recommendedName>
        <fullName evidence="2">protein-tyrosine-phosphatase</fullName>
        <ecNumber evidence="2">3.1.3.48</ecNumber>
    </recommendedName>
</protein>
<dbReference type="Pfam" id="PF01451">
    <property type="entry name" value="LMWPc"/>
    <property type="match status" value="1"/>
</dbReference>
<evidence type="ECO:0000313" key="8">
    <source>
        <dbReference type="Proteomes" id="UP000250086"/>
    </source>
</evidence>
<evidence type="ECO:0000259" key="6">
    <source>
        <dbReference type="SMART" id="SM00226"/>
    </source>
</evidence>
<dbReference type="SMART" id="SM00226">
    <property type="entry name" value="LMWPc"/>
    <property type="match status" value="1"/>
</dbReference>
<feature type="active site" evidence="5">
    <location>
        <position position="14"/>
    </location>
</feature>
<dbReference type="EC" id="3.1.3.48" evidence="2"/>
<reference evidence="7 8" key="1">
    <citation type="submission" date="2018-06" db="EMBL/GenBank/DDBJ databases">
        <authorList>
            <consortium name="Pathogen Informatics"/>
            <person name="Doyle S."/>
        </authorList>
    </citation>
    <scope>NUCLEOTIDE SEQUENCE [LARGE SCALE GENOMIC DNA]</scope>
    <source>
        <strain evidence="7 8">NCTC13093</strain>
    </source>
</reference>
<dbReference type="Proteomes" id="UP000250086">
    <property type="component" value="Unassembled WGS sequence"/>
</dbReference>
<organism evidence="7 8">
    <name type="scientific">Anaerobiospirillum thomasii</name>
    <dbReference type="NCBI Taxonomy" id="179995"/>
    <lineage>
        <taxon>Bacteria</taxon>
        <taxon>Pseudomonadati</taxon>
        <taxon>Pseudomonadota</taxon>
        <taxon>Gammaproteobacteria</taxon>
        <taxon>Aeromonadales</taxon>
        <taxon>Succinivibrionaceae</taxon>
        <taxon>Anaerobiospirillum</taxon>
    </lineage>
</organism>
<dbReference type="SUPFAM" id="SSF52788">
    <property type="entry name" value="Phosphotyrosine protein phosphatases I"/>
    <property type="match status" value="1"/>
</dbReference>
<evidence type="ECO:0000256" key="5">
    <source>
        <dbReference type="PIRSR" id="PIRSR617867-1"/>
    </source>
</evidence>
<dbReference type="InterPro" id="IPR036196">
    <property type="entry name" value="Ptyr_pPase_sf"/>
</dbReference>
<gene>
    <name evidence="7" type="primary">yfkJ</name>
    <name evidence="7" type="ORF">NCTC13093_02090</name>
</gene>
<dbReference type="AlphaFoldDB" id="A0A2X0WW02"/>
<dbReference type="RefSeq" id="WP_113744713.1">
    <property type="nucleotide sequence ID" value="NZ_UAPV01000001.1"/>
</dbReference>